<evidence type="ECO:0000256" key="1">
    <source>
        <dbReference type="SAM" id="MobiDB-lite"/>
    </source>
</evidence>
<reference evidence="2 3" key="1">
    <citation type="journal article" date="2020" name="IScience">
        <title>Genome Sequencing of the Endangered Kingdonia uniflora (Circaeasteraceae, Ranunculales) Reveals Potential Mechanisms of Evolutionary Specialization.</title>
        <authorList>
            <person name="Sun Y."/>
            <person name="Deng T."/>
            <person name="Zhang A."/>
            <person name="Moore M.J."/>
            <person name="Landis J.B."/>
            <person name="Lin N."/>
            <person name="Zhang H."/>
            <person name="Zhang X."/>
            <person name="Huang J."/>
            <person name="Zhang X."/>
            <person name="Sun H."/>
            <person name="Wang H."/>
        </authorList>
    </citation>
    <scope>NUCLEOTIDE SEQUENCE [LARGE SCALE GENOMIC DNA]</scope>
    <source>
        <strain evidence="2">TB1705</strain>
        <tissue evidence="2">Leaf</tissue>
    </source>
</reference>
<name>A0A7J7NPG2_9MAGN</name>
<gene>
    <name evidence="2" type="ORF">GIB67_042125</name>
</gene>
<feature type="region of interest" description="Disordered" evidence="1">
    <location>
        <begin position="160"/>
        <end position="182"/>
    </location>
</feature>
<dbReference type="OrthoDB" id="696650at2759"/>
<comment type="caution">
    <text evidence="2">The sequence shown here is derived from an EMBL/GenBank/DDBJ whole genome shotgun (WGS) entry which is preliminary data.</text>
</comment>
<sequence>MAYNGIVAQERFRHDSRKTLKNRENEAHKIYQGLNGDNDFKHREAYKILVRESRWANLRDDGLNHAENIPRNIARRTSDNSSPGNSVRSNNLSEDPDSHLHLNLRTQMLNWIDHCMRVKVDPSAKNSLERTLQHKRHWMVLLHLVAISKQCLMNYDWRRDKRKKKKKEEEQKSRSKQHWQAKMDFEQAKEDRKIIKKDLSTLFWTSIAIIFAKAT</sequence>
<keyword evidence="3" id="KW-1185">Reference proteome</keyword>
<feature type="region of interest" description="Disordered" evidence="1">
    <location>
        <begin position="69"/>
        <end position="98"/>
    </location>
</feature>
<dbReference type="Proteomes" id="UP000541444">
    <property type="component" value="Unassembled WGS sequence"/>
</dbReference>
<protein>
    <submittedName>
        <fullName evidence="2">Uncharacterized protein</fullName>
    </submittedName>
</protein>
<accession>A0A7J7NPG2</accession>
<feature type="compositionally biased region" description="Polar residues" evidence="1">
    <location>
        <begin position="79"/>
        <end position="93"/>
    </location>
</feature>
<organism evidence="2 3">
    <name type="scientific">Kingdonia uniflora</name>
    <dbReference type="NCBI Taxonomy" id="39325"/>
    <lineage>
        <taxon>Eukaryota</taxon>
        <taxon>Viridiplantae</taxon>
        <taxon>Streptophyta</taxon>
        <taxon>Embryophyta</taxon>
        <taxon>Tracheophyta</taxon>
        <taxon>Spermatophyta</taxon>
        <taxon>Magnoliopsida</taxon>
        <taxon>Ranunculales</taxon>
        <taxon>Circaeasteraceae</taxon>
        <taxon>Kingdonia</taxon>
    </lineage>
</organism>
<evidence type="ECO:0000313" key="3">
    <source>
        <dbReference type="Proteomes" id="UP000541444"/>
    </source>
</evidence>
<dbReference type="AlphaFoldDB" id="A0A7J7NPG2"/>
<proteinExistence type="predicted"/>
<dbReference type="EMBL" id="JACGCM010000677">
    <property type="protein sequence ID" value="KAF6168818.1"/>
    <property type="molecule type" value="Genomic_DNA"/>
</dbReference>
<evidence type="ECO:0000313" key="2">
    <source>
        <dbReference type="EMBL" id="KAF6168818.1"/>
    </source>
</evidence>